<reference evidence="4 5" key="1">
    <citation type="submission" date="2022-12" db="EMBL/GenBank/DDBJ databases">
        <title>Chromosome-level genome of Tegillarca granosa.</title>
        <authorList>
            <person name="Kim J."/>
        </authorList>
    </citation>
    <scope>NUCLEOTIDE SEQUENCE [LARGE SCALE GENOMIC DNA]</scope>
    <source>
        <strain evidence="4">Teg-2019</strain>
        <tissue evidence="4">Adductor muscle</tissue>
    </source>
</reference>
<dbReference type="InterPro" id="IPR050259">
    <property type="entry name" value="SDR"/>
</dbReference>
<accession>A0ABQ9EY91</accession>
<comment type="caution">
    <text evidence="4">The sequence shown here is derived from an EMBL/GenBank/DDBJ whole genome shotgun (WGS) entry which is preliminary data.</text>
</comment>
<dbReference type="Proteomes" id="UP001217089">
    <property type="component" value="Unassembled WGS sequence"/>
</dbReference>
<dbReference type="InterPro" id="IPR036291">
    <property type="entry name" value="NAD(P)-bd_dom_sf"/>
</dbReference>
<evidence type="ECO:0000256" key="2">
    <source>
        <dbReference type="ARBA" id="ARBA00012948"/>
    </source>
</evidence>
<protein>
    <recommendedName>
        <fullName evidence="2">3-oxoacyl-[acyl-carrier-protein] reductase</fullName>
        <ecNumber evidence="2">1.1.1.100</ecNumber>
    </recommendedName>
</protein>
<dbReference type="PANTHER" id="PTHR42879:SF2">
    <property type="entry name" value="3-OXOACYL-[ACYL-CARRIER-PROTEIN] REDUCTASE FABG"/>
    <property type="match status" value="1"/>
</dbReference>
<proteinExistence type="inferred from homology"/>
<feature type="non-terminal residue" evidence="4">
    <location>
        <position position="170"/>
    </location>
</feature>
<organism evidence="4 5">
    <name type="scientific">Tegillarca granosa</name>
    <name type="common">Malaysian cockle</name>
    <name type="synonym">Anadara granosa</name>
    <dbReference type="NCBI Taxonomy" id="220873"/>
    <lineage>
        <taxon>Eukaryota</taxon>
        <taxon>Metazoa</taxon>
        <taxon>Spiralia</taxon>
        <taxon>Lophotrochozoa</taxon>
        <taxon>Mollusca</taxon>
        <taxon>Bivalvia</taxon>
        <taxon>Autobranchia</taxon>
        <taxon>Pteriomorphia</taxon>
        <taxon>Arcoida</taxon>
        <taxon>Arcoidea</taxon>
        <taxon>Arcidae</taxon>
        <taxon>Tegillarca</taxon>
    </lineage>
</organism>
<evidence type="ECO:0000256" key="1">
    <source>
        <dbReference type="ARBA" id="ARBA00006484"/>
    </source>
</evidence>
<sequence>MADLSGKTAVVTGSTSGIGLACAKALAQNGCNVLVTGSRTEAEAAVALSEIKGNTGKKVIYVQANLKTKDGHDELCKEIDRVFPDGVDILVNNAGMNHVCPIDEFPLDQWDDLISLNLTAPFRLIRHSLAKMKTKGWGRIINISSVSGVTAIPCKAPYCASKSGLNGLSR</sequence>
<name>A0ABQ9EY91_TEGGR</name>
<dbReference type="Gene3D" id="3.40.50.720">
    <property type="entry name" value="NAD(P)-binding Rossmann-like Domain"/>
    <property type="match status" value="1"/>
</dbReference>
<evidence type="ECO:0000313" key="4">
    <source>
        <dbReference type="EMBL" id="KAJ8310118.1"/>
    </source>
</evidence>
<keyword evidence="5" id="KW-1185">Reference proteome</keyword>
<dbReference type="Pfam" id="PF00106">
    <property type="entry name" value="adh_short"/>
    <property type="match status" value="1"/>
</dbReference>
<dbReference type="PANTHER" id="PTHR42879">
    <property type="entry name" value="3-OXOACYL-(ACYL-CARRIER-PROTEIN) REDUCTASE"/>
    <property type="match status" value="1"/>
</dbReference>
<gene>
    <name evidence="4" type="ORF">KUTeg_011983</name>
</gene>
<dbReference type="PRINTS" id="PR00080">
    <property type="entry name" value="SDRFAMILY"/>
</dbReference>
<dbReference type="EC" id="1.1.1.100" evidence="2"/>
<comment type="similarity">
    <text evidence="1">Belongs to the short-chain dehydrogenases/reductases (SDR) family.</text>
</comment>
<dbReference type="SUPFAM" id="SSF51735">
    <property type="entry name" value="NAD(P)-binding Rossmann-fold domains"/>
    <property type="match status" value="1"/>
</dbReference>
<evidence type="ECO:0000256" key="3">
    <source>
        <dbReference type="ARBA" id="ARBA00048508"/>
    </source>
</evidence>
<dbReference type="PRINTS" id="PR00081">
    <property type="entry name" value="GDHRDH"/>
</dbReference>
<dbReference type="EMBL" id="JARBDR010000640">
    <property type="protein sequence ID" value="KAJ8310118.1"/>
    <property type="molecule type" value="Genomic_DNA"/>
</dbReference>
<dbReference type="PROSITE" id="PS51257">
    <property type="entry name" value="PROKAR_LIPOPROTEIN"/>
    <property type="match status" value="1"/>
</dbReference>
<evidence type="ECO:0000313" key="5">
    <source>
        <dbReference type="Proteomes" id="UP001217089"/>
    </source>
</evidence>
<dbReference type="InterPro" id="IPR002347">
    <property type="entry name" value="SDR_fam"/>
</dbReference>
<comment type="catalytic activity">
    <reaction evidence="3">
        <text>a (3R)-hydroxyacyl-[ACP] + NADP(+) = a 3-oxoacyl-[ACP] + NADPH + H(+)</text>
        <dbReference type="Rhea" id="RHEA:17397"/>
        <dbReference type="Rhea" id="RHEA-COMP:9916"/>
        <dbReference type="Rhea" id="RHEA-COMP:9945"/>
        <dbReference type="ChEBI" id="CHEBI:15378"/>
        <dbReference type="ChEBI" id="CHEBI:57783"/>
        <dbReference type="ChEBI" id="CHEBI:58349"/>
        <dbReference type="ChEBI" id="CHEBI:78776"/>
        <dbReference type="ChEBI" id="CHEBI:78827"/>
        <dbReference type="EC" id="1.1.1.100"/>
    </reaction>
</comment>